<feature type="transmembrane region" description="Helical" evidence="1">
    <location>
        <begin position="169"/>
        <end position="186"/>
    </location>
</feature>
<dbReference type="OrthoDB" id="9836121at2"/>
<name>A0A1E5L4I7_9FIRM</name>
<sequence>MQILRWVIGLFQTIFIHFLLGLAIAMLMVKWTWLDMRSNAGAMIFALLIISTCVYLLNSKVRLYRKLYWQRPLIGSLLIGFSGIIIVATNSFTIDHMLIVPAYTVRAGFFLKNVSLAQVNMTMLIILIVGLISHILLHANRWGLLKGLSLQSKEEHPIRETSRKRKMQILGVMYPVFIFLTLYLVQPGIRYFINQYVCH</sequence>
<feature type="transmembrane region" description="Helical" evidence="1">
    <location>
        <begin position="40"/>
        <end position="57"/>
    </location>
</feature>
<keyword evidence="1" id="KW-0472">Membrane</keyword>
<keyword evidence="1" id="KW-1133">Transmembrane helix</keyword>
<comment type="caution">
    <text evidence="2">The sequence shown here is derived from an EMBL/GenBank/DDBJ whole genome shotgun (WGS) entry which is preliminary data.</text>
</comment>
<accession>A0A1E5L4I7</accession>
<feature type="transmembrane region" description="Helical" evidence="1">
    <location>
        <begin position="7"/>
        <end position="28"/>
    </location>
</feature>
<evidence type="ECO:0000256" key="1">
    <source>
        <dbReference type="SAM" id="Phobius"/>
    </source>
</evidence>
<dbReference type="EMBL" id="MJAT01000035">
    <property type="protein sequence ID" value="OEH84973.1"/>
    <property type="molecule type" value="Genomic_DNA"/>
</dbReference>
<organism evidence="2 3">
    <name type="scientific">Desulfuribacillus stibiiarsenatis</name>
    <dbReference type="NCBI Taxonomy" id="1390249"/>
    <lineage>
        <taxon>Bacteria</taxon>
        <taxon>Bacillati</taxon>
        <taxon>Bacillota</taxon>
        <taxon>Desulfuribacillia</taxon>
        <taxon>Desulfuribacillales</taxon>
        <taxon>Desulfuribacillaceae</taxon>
        <taxon>Desulfuribacillus</taxon>
    </lineage>
</organism>
<gene>
    <name evidence="2" type="ORF">BHU72_07215</name>
</gene>
<evidence type="ECO:0000313" key="2">
    <source>
        <dbReference type="EMBL" id="OEH84973.1"/>
    </source>
</evidence>
<dbReference type="Proteomes" id="UP000095255">
    <property type="component" value="Unassembled WGS sequence"/>
</dbReference>
<keyword evidence="1" id="KW-0812">Transmembrane</keyword>
<protein>
    <submittedName>
        <fullName evidence="2">Uncharacterized protein</fullName>
    </submittedName>
</protein>
<reference evidence="2 3" key="1">
    <citation type="submission" date="2016-09" db="EMBL/GenBank/DDBJ databases">
        <title>Desulfuribacillus arsenicus sp. nov., an obligately anaerobic, dissimilatory arsenic- and antimonate-reducing bacterium isolated from anoxic sediments.</title>
        <authorList>
            <person name="Abin C.A."/>
            <person name="Hollibaugh J.T."/>
        </authorList>
    </citation>
    <scope>NUCLEOTIDE SEQUENCE [LARGE SCALE GENOMIC DNA]</scope>
    <source>
        <strain evidence="2 3">MLFW-2</strain>
    </source>
</reference>
<dbReference type="RefSeq" id="WP_069702708.1">
    <property type="nucleotide sequence ID" value="NZ_MJAT01000035.1"/>
</dbReference>
<feature type="transmembrane region" description="Helical" evidence="1">
    <location>
        <begin position="119"/>
        <end position="137"/>
    </location>
</feature>
<proteinExistence type="predicted"/>
<dbReference type="STRING" id="1390249.BHU72_07215"/>
<feature type="transmembrane region" description="Helical" evidence="1">
    <location>
        <begin position="77"/>
        <end position="99"/>
    </location>
</feature>
<keyword evidence="3" id="KW-1185">Reference proteome</keyword>
<evidence type="ECO:0000313" key="3">
    <source>
        <dbReference type="Proteomes" id="UP000095255"/>
    </source>
</evidence>
<dbReference type="AlphaFoldDB" id="A0A1E5L4I7"/>